<dbReference type="SUPFAM" id="SSF53649">
    <property type="entry name" value="Alkaline phosphatase-like"/>
    <property type="match status" value="1"/>
</dbReference>
<evidence type="ECO:0000313" key="4">
    <source>
        <dbReference type="Proteomes" id="UP001500420"/>
    </source>
</evidence>
<comment type="caution">
    <text evidence="3">The sequence shown here is derived from an EMBL/GenBank/DDBJ whole genome shotgun (WGS) entry which is preliminary data.</text>
</comment>
<dbReference type="InterPro" id="IPR052701">
    <property type="entry name" value="GAG_Ulvan_Degrading_Sulfatases"/>
</dbReference>
<dbReference type="PANTHER" id="PTHR43751:SF1">
    <property type="entry name" value="SULFATASE ATSG-RELATED"/>
    <property type="match status" value="1"/>
</dbReference>
<dbReference type="Pfam" id="PF00884">
    <property type="entry name" value="Sulfatase"/>
    <property type="match status" value="1"/>
</dbReference>
<keyword evidence="1" id="KW-0175">Coiled coil</keyword>
<protein>
    <submittedName>
        <fullName evidence="3">Sulfatase</fullName>
    </submittedName>
</protein>
<evidence type="ECO:0000259" key="2">
    <source>
        <dbReference type="Pfam" id="PF00884"/>
    </source>
</evidence>
<reference evidence="3 4" key="1">
    <citation type="journal article" date="2019" name="Int. J. Syst. Evol. Microbiol.">
        <title>The Global Catalogue of Microorganisms (GCM) 10K type strain sequencing project: providing services to taxonomists for standard genome sequencing and annotation.</title>
        <authorList>
            <consortium name="The Broad Institute Genomics Platform"/>
            <consortium name="The Broad Institute Genome Sequencing Center for Infectious Disease"/>
            <person name="Wu L."/>
            <person name="Ma J."/>
        </authorList>
    </citation>
    <scope>NUCLEOTIDE SEQUENCE [LARGE SCALE GENOMIC DNA]</scope>
    <source>
        <strain evidence="3 4">JCM 16328</strain>
    </source>
</reference>
<dbReference type="EMBL" id="BAAADV010000004">
    <property type="protein sequence ID" value="GAA0675751.1"/>
    <property type="molecule type" value="Genomic_DNA"/>
</dbReference>
<dbReference type="PANTHER" id="PTHR43751">
    <property type="entry name" value="SULFATASE"/>
    <property type="match status" value="1"/>
</dbReference>
<dbReference type="Proteomes" id="UP001500420">
    <property type="component" value="Unassembled WGS sequence"/>
</dbReference>
<dbReference type="InterPro" id="IPR000917">
    <property type="entry name" value="Sulfatase_N"/>
</dbReference>
<name>A0AAV3TAH7_9EURY</name>
<feature type="coiled-coil region" evidence="1">
    <location>
        <begin position="434"/>
        <end position="465"/>
    </location>
</feature>
<dbReference type="CDD" id="cd16148">
    <property type="entry name" value="sulfatase_like"/>
    <property type="match status" value="1"/>
</dbReference>
<feature type="domain" description="Sulfatase N-terminal" evidence="2">
    <location>
        <begin position="5"/>
        <end position="346"/>
    </location>
</feature>
<proteinExistence type="predicted"/>
<dbReference type="RefSeq" id="WP_343774300.1">
    <property type="nucleotide sequence ID" value="NZ_BAAADV010000004.1"/>
</dbReference>
<dbReference type="InterPro" id="IPR017850">
    <property type="entry name" value="Alkaline_phosphatase_core_sf"/>
</dbReference>
<dbReference type="Gene3D" id="3.40.720.10">
    <property type="entry name" value="Alkaline Phosphatase, subunit A"/>
    <property type="match status" value="1"/>
</dbReference>
<evidence type="ECO:0000313" key="3">
    <source>
        <dbReference type="EMBL" id="GAA0675751.1"/>
    </source>
</evidence>
<accession>A0AAV3TAH7</accession>
<gene>
    <name evidence="3" type="ORF">GCM10009020_24350</name>
</gene>
<evidence type="ECO:0000256" key="1">
    <source>
        <dbReference type="SAM" id="Coils"/>
    </source>
</evidence>
<organism evidence="3 4">
    <name type="scientific">Natronoarchaeum mannanilyticum</name>
    <dbReference type="NCBI Taxonomy" id="926360"/>
    <lineage>
        <taxon>Archaea</taxon>
        <taxon>Methanobacteriati</taxon>
        <taxon>Methanobacteriota</taxon>
        <taxon>Stenosarchaea group</taxon>
        <taxon>Halobacteria</taxon>
        <taxon>Halobacteriales</taxon>
        <taxon>Natronoarchaeaceae</taxon>
    </lineage>
</organism>
<dbReference type="AlphaFoldDB" id="A0AAV3TAH7"/>
<keyword evidence="4" id="KW-1185">Reference proteome</keyword>
<sequence>MRDSPNIAVVVMDTARDSDVISSTAPTIAELGEAGTRYTEAFSAAPWTLPSHGSLFTGSYPSKHGAYSGHEHLDDALPTLPELLGDAGYETFGVTNNTWITDEFGFGRGFDTLRKAWQLLPGDGNMLWEMVQVQDEENSEGLLERALSGNPIRNAVNAAYARFAYARRDSGAGRTVDLIDDWLGSRSGDRPFFLFANCIEPHLEYEPPREYAEEFLPDDVSYADATALEQDPWEYLVGNVNHSSEEFDVLRALYRAEIASLDDRIAELRDALVAAGEWEDTILVVVGDHGENIGDHGMMDHQYCLYDTLLHVPLVIQGPGFEDGGEVDDLTSLVDLAPTLLDAAGVDAPDAREEFQGRSVHPDADAESREELYAEYMNPQPTMAALERQVGELPEYVYRFDRSLRAVRTEEYKFIRGSDGTRELYHVAEDSAERSSLENERPELAAELEERLDEWIDSFEHAETSEEVDISGARKQQLEELGYLQ</sequence>